<evidence type="ECO:0000313" key="1">
    <source>
        <dbReference type="EMBL" id="CAK7356378.1"/>
    </source>
</evidence>
<evidence type="ECO:0000313" key="2">
    <source>
        <dbReference type="Proteomes" id="UP001314170"/>
    </source>
</evidence>
<sequence>METRLTTNNKYGVQEKTKERKMRNYNPTREKVNNEVLGSAEGKTAPKHVNYTHLEKASKAPSLYELCLFYISDLFQVHNIN</sequence>
<dbReference type="AlphaFoldDB" id="A0AAV1SUA2"/>
<name>A0AAV1SUA2_9ROSI</name>
<protein>
    <submittedName>
        <fullName evidence="1">Uncharacterized protein</fullName>
    </submittedName>
</protein>
<keyword evidence="2" id="KW-1185">Reference proteome</keyword>
<dbReference type="Proteomes" id="UP001314170">
    <property type="component" value="Unassembled WGS sequence"/>
</dbReference>
<comment type="caution">
    <text evidence="1">The sequence shown here is derived from an EMBL/GenBank/DDBJ whole genome shotgun (WGS) entry which is preliminary data.</text>
</comment>
<proteinExistence type="predicted"/>
<accession>A0AAV1SUA2</accession>
<gene>
    <name evidence="1" type="ORF">DCAF_LOCUS26649</name>
</gene>
<organism evidence="1 2">
    <name type="scientific">Dovyalis caffra</name>
    <dbReference type="NCBI Taxonomy" id="77055"/>
    <lineage>
        <taxon>Eukaryota</taxon>
        <taxon>Viridiplantae</taxon>
        <taxon>Streptophyta</taxon>
        <taxon>Embryophyta</taxon>
        <taxon>Tracheophyta</taxon>
        <taxon>Spermatophyta</taxon>
        <taxon>Magnoliopsida</taxon>
        <taxon>eudicotyledons</taxon>
        <taxon>Gunneridae</taxon>
        <taxon>Pentapetalae</taxon>
        <taxon>rosids</taxon>
        <taxon>fabids</taxon>
        <taxon>Malpighiales</taxon>
        <taxon>Salicaceae</taxon>
        <taxon>Flacourtieae</taxon>
        <taxon>Dovyalis</taxon>
    </lineage>
</organism>
<dbReference type="EMBL" id="CAWUPB010001197">
    <property type="protein sequence ID" value="CAK7356378.1"/>
    <property type="molecule type" value="Genomic_DNA"/>
</dbReference>
<reference evidence="1 2" key="1">
    <citation type="submission" date="2024-01" db="EMBL/GenBank/DDBJ databases">
        <authorList>
            <person name="Waweru B."/>
        </authorList>
    </citation>
    <scope>NUCLEOTIDE SEQUENCE [LARGE SCALE GENOMIC DNA]</scope>
</reference>